<organism evidence="2">
    <name type="scientific">Minutocellus polymorphus</name>
    <dbReference type="NCBI Taxonomy" id="265543"/>
    <lineage>
        <taxon>Eukaryota</taxon>
        <taxon>Sar</taxon>
        <taxon>Stramenopiles</taxon>
        <taxon>Ochrophyta</taxon>
        <taxon>Bacillariophyta</taxon>
        <taxon>Mediophyceae</taxon>
        <taxon>Cymatosirophycidae</taxon>
        <taxon>Cymatosirales</taxon>
        <taxon>Cymatosiraceae</taxon>
        <taxon>Minutocellus</taxon>
    </lineage>
</organism>
<name>A0A7S0AFB2_9STRA</name>
<proteinExistence type="predicted"/>
<feature type="region of interest" description="Disordered" evidence="1">
    <location>
        <begin position="1"/>
        <end position="25"/>
    </location>
</feature>
<sequence length="246" mass="26715">MVLALPGRPLNPPPAPQLPPPSASVDEELARAATASLSMGPATVVEAPWYNFALPKKLHRGLYTTALGDAPMSAPANTSGGGSCGNNTSGVPGFPDFPDFWVGESSGEQKKHSKNTQQQQQKQAQKRRVLASSSAPPSDAAIDADLAQRVSTLFAQAKTRGRDRTVSKSKRQQRRMARKAVNIPYGSSTSRNGNPGGIGAGKELKRRLRDQRRLKRIEMVVKLQEKRRRKREMGDMCRGMASIKCK</sequence>
<feature type="region of interest" description="Disordered" evidence="1">
    <location>
        <begin position="155"/>
        <end position="206"/>
    </location>
</feature>
<dbReference type="AlphaFoldDB" id="A0A7S0AFB2"/>
<feature type="region of interest" description="Disordered" evidence="1">
    <location>
        <begin position="74"/>
        <end position="143"/>
    </location>
</feature>
<protein>
    <submittedName>
        <fullName evidence="2">Uncharacterized protein</fullName>
    </submittedName>
</protein>
<reference evidence="2" key="1">
    <citation type="submission" date="2021-01" db="EMBL/GenBank/DDBJ databases">
        <authorList>
            <person name="Corre E."/>
            <person name="Pelletier E."/>
            <person name="Niang G."/>
            <person name="Scheremetjew M."/>
            <person name="Finn R."/>
            <person name="Kale V."/>
            <person name="Holt S."/>
            <person name="Cochrane G."/>
            <person name="Meng A."/>
            <person name="Brown T."/>
            <person name="Cohen L."/>
        </authorList>
    </citation>
    <scope>NUCLEOTIDE SEQUENCE</scope>
    <source>
        <strain evidence="2">CCMP3303</strain>
    </source>
</reference>
<evidence type="ECO:0000256" key="1">
    <source>
        <dbReference type="SAM" id="MobiDB-lite"/>
    </source>
</evidence>
<feature type="compositionally biased region" description="Pro residues" evidence="1">
    <location>
        <begin position="9"/>
        <end position="22"/>
    </location>
</feature>
<dbReference type="EMBL" id="HBEJ01002987">
    <property type="protein sequence ID" value="CAD8362109.1"/>
    <property type="molecule type" value="Transcribed_RNA"/>
</dbReference>
<feature type="compositionally biased region" description="Basic residues" evidence="1">
    <location>
        <begin position="167"/>
        <end position="178"/>
    </location>
</feature>
<gene>
    <name evidence="2" type="ORF">MPOL1434_LOCUS1767</name>
</gene>
<accession>A0A7S0AFB2</accession>
<feature type="compositionally biased region" description="Low complexity" evidence="1">
    <location>
        <begin position="130"/>
        <end position="143"/>
    </location>
</feature>
<evidence type="ECO:0000313" key="2">
    <source>
        <dbReference type="EMBL" id="CAD8362109.1"/>
    </source>
</evidence>